<evidence type="ECO:0000256" key="4">
    <source>
        <dbReference type="ARBA" id="ARBA00022989"/>
    </source>
</evidence>
<evidence type="ECO:0000313" key="9">
    <source>
        <dbReference type="Proteomes" id="UP001196413"/>
    </source>
</evidence>
<evidence type="ECO:0000256" key="6">
    <source>
        <dbReference type="PIRSR" id="PIRSR002419-1"/>
    </source>
</evidence>
<feature type="transmembrane region" description="Helical" evidence="7">
    <location>
        <begin position="82"/>
        <end position="110"/>
    </location>
</feature>
<dbReference type="PANTHER" id="PTHR19282:SF534">
    <property type="entry name" value="TETRASPANIN FAMILY-RELATED"/>
    <property type="match status" value="1"/>
</dbReference>
<evidence type="ECO:0000256" key="2">
    <source>
        <dbReference type="ARBA" id="ARBA00006840"/>
    </source>
</evidence>
<dbReference type="PANTHER" id="PTHR19282">
    <property type="entry name" value="TETRASPANIN"/>
    <property type="match status" value="1"/>
</dbReference>
<gene>
    <name evidence="8" type="ORF">KIN20_037420</name>
</gene>
<keyword evidence="5 7" id="KW-0472">Membrane</keyword>
<feature type="transmembrane region" description="Helical" evidence="7">
    <location>
        <begin position="191"/>
        <end position="219"/>
    </location>
</feature>
<dbReference type="InterPro" id="IPR018503">
    <property type="entry name" value="Tetraspanin_CS"/>
</dbReference>
<evidence type="ECO:0000256" key="7">
    <source>
        <dbReference type="RuleBase" id="RU361218"/>
    </source>
</evidence>
<evidence type="ECO:0000313" key="8">
    <source>
        <dbReference type="EMBL" id="KAJ1374679.1"/>
    </source>
</evidence>
<keyword evidence="9" id="KW-1185">Reference proteome</keyword>
<feature type="transmembrane region" description="Helical" evidence="7">
    <location>
        <begin position="53"/>
        <end position="75"/>
    </location>
</feature>
<name>A0AAD5RE82_PARTN</name>
<comment type="similarity">
    <text evidence="2 7">Belongs to the tetraspanin (TM4SF) family.</text>
</comment>
<feature type="disulfide bond" evidence="6">
    <location>
        <begin position="150"/>
        <end position="168"/>
    </location>
</feature>
<dbReference type="PRINTS" id="PR00259">
    <property type="entry name" value="TMFOUR"/>
</dbReference>
<dbReference type="InterPro" id="IPR000301">
    <property type="entry name" value="Tetraspanin_animals"/>
</dbReference>
<dbReference type="PIRSF" id="PIRSF002419">
    <property type="entry name" value="Tetraspanin"/>
    <property type="match status" value="1"/>
</dbReference>
<protein>
    <recommendedName>
        <fullName evidence="7">Tetraspanin</fullName>
    </recommendedName>
</protein>
<evidence type="ECO:0000256" key="1">
    <source>
        <dbReference type="ARBA" id="ARBA00004141"/>
    </source>
</evidence>
<comment type="subcellular location">
    <subcellularLocation>
        <location evidence="1 7">Membrane</location>
        <topology evidence="1 7">Multi-pass membrane protein</topology>
    </subcellularLocation>
</comment>
<dbReference type="PROSITE" id="PS00421">
    <property type="entry name" value="TM4_1"/>
    <property type="match status" value="1"/>
</dbReference>
<dbReference type="SUPFAM" id="SSF48652">
    <property type="entry name" value="Tetraspanin"/>
    <property type="match status" value="1"/>
</dbReference>
<dbReference type="InterPro" id="IPR018499">
    <property type="entry name" value="Tetraspanin/Peripherin"/>
</dbReference>
<comment type="caution">
    <text evidence="8">The sequence shown here is derived from an EMBL/GenBank/DDBJ whole genome shotgun (WGS) entry which is preliminary data.</text>
</comment>
<dbReference type="AlphaFoldDB" id="A0AAD5RE82"/>
<dbReference type="EMBL" id="JAHQIW010007478">
    <property type="protein sequence ID" value="KAJ1374679.1"/>
    <property type="molecule type" value="Genomic_DNA"/>
</dbReference>
<evidence type="ECO:0000256" key="3">
    <source>
        <dbReference type="ARBA" id="ARBA00022692"/>
    </source>
</evidence>
<keyword evidence="4 7" id="KW-1133">Transmembrane helix</keyword>
<accession>A0AAD5RE82</accession>
<evidence type="ECO:0000256" key="5">
    <source>
        <dbReference type="ARBA" id="ARBA00023136"/>
    </source>
</evidence>
<dbReference type="Gene3D" id="1.10.1450.10">
    <property type="entry name" value="Tetraspanin"/>
    <property type="match status" value="1"/>
</dbReference>
<organism evidence="8 9">
    <name type="scientific">Parelaphostrongylus tenuis</name>
    <name type="common">Meningeal worm</name>
    <dbReference type="NCBI Taxonomy" id="148309"/>
    <lineage>
        <taxon>Eukaryota</taxon>
        <taxon>Metazoa</taxon>
        <taxon>Ecdysozoa</taxon>
        <taxon>Nematoda</taxon>
        <taxon>Chromadorea</taxon>
        <taxon>Rhabditida</taxon>
        <taxon>Rhabditina</taxon>
        <taxon>Rhabditomorpha</taxon>
        <taxon>Strongyloidea</taxon>
        <taxon>Metastrongylidae</taxon>
        <taxon>Parelaphostrongylus</taxon>
    </lineage>
</organism>
<dbReference type="CDD" id="cd03127">
    <property type="entry name" value="tetraspanin_LEL"/>
    <property type="match status" value="1"/>
</dbReference>
<dbReference type="Pfam" id="PF00335">
    <property type="entry name" value="Tetraspanin"/>
    <property type="match status" value="1"/>
</dbReference>
<proteinExistence type="inferred from homology"/>
<keyword evidence="6" id="KW-1015">Disulfide bond</keyword>
<feature type="disulfide bond" evidence="6">
    <location>
        <begin position="149"/>
        <end position="179"/>
    </location>
</feature>
<keyword evidence="3 7" id="KW-0812">Transmembrane</keyword>
<feature type="transmembrane region" description="Helical" evidence="7">
    <location>
        <begin position="7"/>
        <end position="27"/>
    </location>
</feature>
<reference evidence="8" key="1">
    <citation type="submission" date="2021-06" db="EMBL/GenBank/DDBJ databases">
        <title>Parelaphostrongylus tenuis whole genome reference sequence.</title>
        <authorList>
            <person name="Garwood T.J."/>
            <person name="Larsen P.A."/>
            <person name="Fountain-Jones N.M."/>
            <person name="Garbe J.R."/>
            <person name="Macchietto M.G."/>
            <person name="Kania S.A."/>
            <person name="Gerhold R.W."/>
            <person name="Richards J.E."/>
            <person name="Wolf T.M."/>
        </authorList>
    </citation>
    <scope>NUCLEOTIDE SEQUENCE</scope>
    <source>
        <strain evidence="8">MNPRO001-30</strain>
        <tissue evidence="8">Meninges</tissue>
    </source>
</reference>
<sequence>MCKIHFLGLNFLFFALGAILVGLSLWLRFDDSFVTKALTTVRLDLKNLPTESFYWILYVVIAFGAVLLILGFLGCCGSAFEVICVIGLYFTVVLILFVLKIIAVVLYFVYKSTIRDRFTDLWRSELVSKYQESQAIREALDSIQYQLQCCGATGCSDYAIFGGYPSSCQCITNPSQIGCATSIWNTLESNFIYVIIVAAIILFVELFAMIFSCVLVSAVREKRNS</sequence>
<dbReference type="InterPro" id="IPR008952">
    <property type="entry name" value="Tetraspanin_EC2_sf"/>
</dbReference>
<dbReference type="Proteomes" id="UP001196413">
    <property type="component" value="Unassembled WGS sequence"/>
</dbReference>
<dbReference type="GO" id="GO:0005886">
    <property type="term" value="C:plasma membrane"/>
    <property type="evidence" value="ECO:0007669"/>
    <property type="project" value="TreeGrafter"/>
</dbReference>